<dbReference type="RefSeq" id="XP_003293449.1">
    <property type="nucleotide sequence ID" value="XM_003293401.1"/>
</dbReference>
<accession>F1A1A9</accession>
<feature type="compositionally biased region" description="Low complexity" evidence="1">
    <location>
        <begin position="206"/>
        <end position="240"/>
    </location>
</feature>
<evidence type="ECO:0000313" key="2">
    <source>
        <dbReference type="EMBL" id="EGC30022.1"/>
    </source>
</evidence>
<feature type="compositionally biased region" description="Polar residues" evidence="1">
    <location>
        <begin position="167"/>
        <end position="178"/>
    </location>
</feature>
<feature type="region of interest" description="Disordered" evidence="1">
    <location>
        <begin position="206"/>
        <end position="262"/>
    </location>
</feature>
<dbReference type="InParanoid" id="F1A1A9"/>
<dbReference type="eggNOG" id="ENOG502RHSP">
    <property type="taxonomic scope" value="Eukaryota"/>
</dbReference>
<gene>
    <name evidence="2" type="ORF">DICPUDRAFT_95828</name>
</gene>
<dbReference type="OMA" id="GQYNDQQ"/>
<dbReference type="FunCoup" id="F1A1A9">
    <property type="interactions" value="398"/>
</dbReference>
<feature type="region of interest" description="Disordered" evidence="1">
    <location>
        <begin position="155"/>
        <end position="191"/>
    </location>
</feature>
<feature type="compositionally biased region" description="Low complexity" evidence="1">
    <location>
        <begin position="85"/>
        <end position="98"/>
    </location>
</feature>
<dbReference type="Proteomes" id="UP000001064">
    <property type="component" value="Unassembled WGS sequence"/>
</dbReference>
<dbReference type="OrthoDB" id="10643001at2759"/>
<dbReference type="VEuPathDB" id="AmoebaDB:DICPUDRAFT_95828"/>
<feature type="compositionally biased region" description="Basic and acidic residues" evidence="1">
    <location>
        <begin position="155"/>
        <end position="166"/>
    </location>
</feature>
<dbReference type="GeneID" id="10511369"/>
<proteinExistence type="predicted"/>
<dbReference type="AlphaFoldDB" id="F1A1A9"/>
<keyword evidence="3" id="KW-1185">Reference proteome</keyword>
<reference evidence="3" key="1">
    <citation type="journal article" date="2011" name="Genome Biol.">
        <title>Comparative genomics of the social amoebae Dictyostelium discoideum and Dictyostelium purpureum.</title>
        <authorList>
            <consortium name="US DOE Joint Genome Institute (JGI-PGF)"/>
            <person name="Sucgang R."/>
            <person name="Kuo A."/>
            <person name="Tian X."/>
            <person name="Salerno W."/>
            <person name="Parikh A."/>
            <person name="Feasley C.L."/>
            <person name="Dalin E."/>
            <person name="Tu H."/>
            <person name="Huang E."/>
            <person name="Barry K."/>
            <person name="Lindquist E."/>
            <person name="Shapiro H."/>
            <person name="Bruce D."/>
            <person name="Schmutz J."/>
            <person name="Salamov A."/>
            <person name="Fey P."/>
            <person name="Gaudet P."/>
            <person name="Anjard C."/>
            <person name="Babu M.M."/>
            <person name="Basu S."/>
            <person name="Bushmanova Y."/>
            <person name="van der Wel H."/>
            <person name="Katoh-Kurasawa M."/>
            <person name="Dinh C."/>
            <person name="Coutinho P.M."/>
            <person name="Saito T."/>
            <person name="Elias M."/>
            <person name="Schaap P."/>
            <person name="Kay R.R."/>
            <person name="Henrissat B."/>
            <person name="Eichinger L."/>
            <person name="Rivero F."/>
            <person name="Putnam N.H."/>
            <person name="West C.M."/>
            <person name="Loomis W.F."/>
            <person name="Chisholm R.L."/>
            <person name="Shaulsky G."/>
            <person name="Strassmann J.E."/>
            <person name="Queller D.C."/>
            <person name="Kuspa A."/>
            <person name="Grigoriev I.V."/>
        </authorList>
    </citation>
    <scope>NUCLEOTIDE SEQUENCE [LARGE SCALE GENOMIC DNA]</scope>
    <source>
        <strain evidence="3">QSDP1</strain>
    </source>
</reference>
<dbReference type="EMBL" id="GL871366">
    <property type="protein sequence ID" value="EGC30022.1"/>
    <property type="molecule type" value="Genomic_DNA"/>
</dbReference>
<feature type="region of interest" description="Disordered" evidence="1">
    <location>
        <begin position="76"/>
        <end position="104"/>
    </location>
</feature>
<name>F1A1A9_DICPU</name>
<dbReference type="STRING" id="5786.F1A1A9"/>
<protein>
    <submittedName>
        <fullName evidence="2">Uncharacterized protein</fullName>
    </submittedName>
</protein>
<evidence type="ECO:0000256" key="1">
    <source>
        <dbReference type="SAM" id="MobiDB-lite"/>
    </source>
</evidence>
<sequence length="314" mass="36552">MSYKEEVPSSVVYTTTSYNVNPSHQKGRNRLKLFPRFSKKKAAPQPLVVDHSVKITQSGYGGVVYPSGYSNERHQISQQIPGQVSNSFSHSSSSSSSSYENPRSDKLTYYESSYSPNVFNHEKYYCPPPPVSSYSSNPIRSSRVQCHPIQTDRLRSHRQQYSEDSKLLNNGQQYTSYGTNSSGQTSININNNTNHINEEYTTTSNNNYQQQQHQQQQQYQQQQQQQHQQYQQQQHQQQHHSSTTYNQPPPSNVDFIYPPGYLENQNSYEYHEENNHFSTNHQQNYEPVYPMGMEQQNWNFSVHNISDPYSNNNY</sequence>
<organism evidence="2 3">
    <name type="scientific">Dictyostelium purpureum</name>
    <name type="common">Slime mold</name>
    <dbReference type="NCBI Taxonomy" id="5786"/>
    <lineage>
        <taxon>Eukaryota</taxon>
        <taxon>Amoebozoa</taxon>
        <taxon>Evosea</taxon>
        <taxon>Eumycetozoa</taxon>
        <taxon>Dictyostelia</taxon>
        <taxon>Dictyosteliales</taxon>
        <taxon>Dictyosteliaceae</taxon>
        <taxon>Dictyostelium</taxon>
    </lineage>
</organism>
<evidence type="ECO:0000313" key="3">
    <source>
        <dbReference type="Proteomes" id="UP000001064"/>
    </source>
</evidence>
<feature type="compositionally biased region" description="Low complexity" evidence="1">
    <location>
        <begin position="179"/>
        <end position="191"/>
    </location>
</feature>
<dbReference type="KEGG" id="dpp:DICPUDRAFT_95828"/>